<dbReference type="InterPro" id="IPR027915">
    <property type="entry name" value="DUF4452"/>
</dbReference>
<feature type="region of interest" description="Disordered" evidence="1">
    <location>
        <begin position="1"/>
        <end position="31"/>
    </location>
</feature>
<accession>A0A420IEN0</accession>
<reference evidence="2 3" key="1">
    <citation type="journal article" date="2018" name="BMC Genomics">
        <title>Comparative genome analyses reveal sequence features reflecting distinct modes of host-adaptation between dicot and monocot powdery mildew.</title>
        <authorList>
            <person name="Wu Y."/>
            <person name="Ma X."/>
            <person name="Pan Z."/>
            <person name="Kale S.D."/>
            <person name="Song Y."/>
            <person name="King H."/>
            <person name="Zhang Q."/>
            <person name="Presley C."/>
            <person name="Deng X."/>
            <person name="Wei C.I."/>
            <person name="Xiao S."/>
        </authorList>
    </citation>
    <scope>NUCLEOTIDE SEQUENCE [LARGE SCALE GENOMIC DNA]</scope>
    <source>
        <strain evidence="2">UMSG3</strain>
    </source>
</reference>
<organism evidence="2 3">
    <name type="scientific">Golovinomyces cichoracearum</name>
    <dbReference type="NCBI Taxonomy" id="62708"/>
    <lineage>
        <taxon>Eukaryota</taxon>
        <taxon>Fungi</taxon>
        <taxon>Dikarya</taxon>
        <taxon>Ascomycota</taxon>
        <taxon>Pezizomycotina</taxon>
        <taxon>Leotiomycetes</taxon>
        <taxon>Erysiphales</taxon>
        <taxon>Erysiphaceae</taxon>
        <taxon>Golovinomyces</taxon>
    </lineage>
</organism>
<dbReference type="PANTHER" id="PTHR39615:SF1">
    <property type="entry name" value="YALI0E17897P"/>
    <property type="match status" value="1"/>
</dbReference>
<dbReference type="Proteomes" id="UP000283383">
    <property type="component" value="Unassembled WGS sequence"/>
</dbReference>
<evidence type="ECO:0000313" key="2">
    <source>
        <dbReference type="EMBL" id="RKF72977.1"/>
    </source>
</evidence>
<protein>
    <submittedName>
        <fullName evidence="2">Uncharacterized protein</fullName>
    </submittedName>
</protein>
<feature type="compositionally biased region" description="Low complexity" evidence="1">
    <location>
        <begin position="96"/>
        <end position="112"/>
    </location>
</feature>
<dbReference type="PANTHER" id="PTHR39615">
    <property type="entry name" value="YALI0E17897P"/>
    <property type="match status" value="1"/>
</dbReference>
<dbReference type="EMBL" id="MCBQ01009604">
    <property type="protein sequence ID" value="RKF72977.1"/>
    <property type="molecule type" value="Genomic_DNA"/>
</dbReference>
<sequence>MASFYPFNTYQPSSQSSHSNPMTTNHSNRNRRVHRLIPNPLKNQIRVPRKEEEPVVVMSFRQRFEAGRSFDLDDDIEFCPSLLTEYEMTAVNSAASDRSSLSSESPDSSPQSYQVSPSFNVNSNPTSYLPIPQNKFSSSKYNFDHTFSPIHNSIFIDNPSSNNDLGGSPDRHPQLLGRRW</sequence>
<keyword evidence="3" id="KW-1185">Reference proteome</keyword>
<name>A0A420IEN0_9PEZI</name>
<feature type="compositionally biased region" description="Polar residues" evidence="1">
    <location>
        <begin position="1"/>
        <end position="27"/>
    </location>
</feature>
<dbReference type="AlphaFoldDB" id="A0A420IEN0"/>
<proteinExistence type="predicted"/>
<gene>
    <name evidence="2" type="ORF">GcM3_096002</name>
</gene>
<feature type="region of interest" description="Disordered" evidence="1">
    <location>
        <begin position="160"/>
        <end position="180"/>
    </location>
</feature>
<feature type="region of interest" description="Disordered" evidence="1">
    <location>
        <begin position="96"/>
        <end position="119"/>
    </location>
</feature>
<evidence type="ECO:0000256" key="1">
    <source>
        <dbReference type="SAM" id="MobiDB-lite"/>
    </source>
</evidence>
<evidence type="ECO:0000313" key="3">
    <source>
        <dbReference type="Proteomes" id="UP000283383"/>
    </source>
</evidence>
<comment type="caution">
    <text evidence="2">The sequence shown here is derived from an EMBL/GenBank/DDBJ whole genome shotgun (WGS) entry which is preliminary data.</text>
</comment>
<dbReference type="Pfam" id="PF14618">
    <property type="entry name" value="DUF4452"/>
    <property type="match status" value="1"/>
</dbReference>